<feature type="compositionally biased region" description="Low complexity" evidence="1">
    <location>
        <begin position="83"/>
        <end position="94"/>
    </location>
</feature>
<dbReference type="RefSeq" id="WP_359269624.1">
    <property type="nucleotide sequence ID" value="NZ_JBEZNA010000009.1"/>
</dbReference>
<dbReference type="Proteomes" id="UP001551584">
    <property type="component" value="Unassembled WGS sequence"/>
</dbReference>
<proteinExistence type="predicted"/>
<feature type="transmembrane region" description="Helical" evidence="2">
    <location>
        <begin position="50"/>
        <end position="70"/>
    </location>
</feature>
<dbReference type="EMBL" id="JBEZNA010000009">
    <property type="protein sequence ID" value="MEU9576925.1"/>
    <property type="molecule type" value="Genomic_DNA"/>
</dbReference>
<name>A0ABV3EL73_9ACTN</name>
<keyword evidence="2" id="KW-0812">Transmembrane</keyword>
<reference evidence="3 4" key="1">
    <citation type="submission" date="2024-06" db="EMBL/GenBank/DDBJ databases">
        <title>The Natural Products Discovery Center: Release of the First 8490 Sequenced Strains for Exploring Actinobacteria Biosynthetic Diversity.</title>
        <authorList>
            <person name="Kalkreuter E."/>
            <person name="Kautsar S.A."/>
            <person name="Yang D."/>
            <person name="Bader C.D."/>
            <person name="Teijaro C.N."/>
            <person name="Fluegel L."/>
            <person name="Davis C.M."/>
            <person name="Simpson J.R."/>
            <person name="Lauterbach L."/>
            <person name="Steele A.D."/>
            <person name="Gui C."/>
            <person name="Meng S."/>
            <person name="Li G."/>
            <person name="Viehrig K."/>
            <person name="Ye F."/>
            <person name="Su P."/>
            <person name="Kiefer A.F."/>
            <person name="Nichols A."/>
            <person name="Cepeda A.J."/>
            <person name="Yan W."/>
            <person name="Fan B."/>
            <person name="Jiang Y."/>
            <person name="Adhikari A."/>
            <person name="Zheng C.-J."/>
            <person name="Schuster L."/>
            <person name="Cowan T.M."/>
            <person name="Smanski M.J."/>
            <person name="Chevrette M.G."/>
            <person name="De Carvalho L.P.S."/>
            <person name="Shen B."/>
        </authorList>
    </citation>
    <scope>NUCLEOTIDE SEQUENCE [LARGE SCALE GENOMIC DNA]</scope>
    <source>
        <strain evidence="3 4">NPDC048117</strain>
    </source>
</reference>
<feature type="region of interest" description="Disordered" evidence="1">
    <location>
        <begin position="78"/>
        <end position="100"/>
    </location>
</feature>
<keyword evidence="4" id="KW-1185">Reference proteome</keyword>
<keyword evidence="2" id="KW-0472">Membrane</keyword>
<evidence type="ECO:0000256" key="2">
    <source>
        <dbReference type="SAM" id="Phobius"/>
    </source>
</evidence>
<comment type="caution">
    <text evidence="3">The sequence shown here is derived from an EMBL/GenBank/DDBJ whole genome shotgun (WGS) entry which is preliminary data.</text>
</comment>
<evidence type="ECO:0000313" key="3">
    <source>
        <dbReference type="EMBL" id="MEU9576925.1"/>
    </source>
</evidence>
<organism evidence="3 4">
    <name type="scientific">Streptomyces chilikensis</name>
    <dbReference type="NCBI Taxonomy" id="1194079"/>
    <lineage>
        <taxon>Bacteria</taxon>
        <taxon>Bacillati</taxon>
        <taxon>Actinomycetota</taxon>
        <taxon>Actinomycetes</taxon>
        <taxon>Kitasatosporales</taxon>
        <taxon>Streptomycetaceae</taxon>
        <taxon>Streptomyces</taxon>
    </lineage>
</organism>
<evidence type="ECO:0000313" key="4">
    <source>
        <dbReference type="Proteomes" id="UP001551584"/>
    </source>
</evidence>
<sequence>MPVEDPQEHDPFADRFARALHQAGAGFETHRDLAAAGEARGRGLVLRRRAAVLAGAAAVACAGVGGVLLLPGDGGADDRRSVAAATAGPSPAAGEDGGITAREMIRTLRNLLPEGRISKERGVGTDREPLMPHAQVVHDDGAGGGAIAVSLQRVEPGSREARAATTCPDRTFVPYDACRTTELADGSLLMIFQGYEHPDRRTDTKWWAAELVTPEGRRVSVSEWNAEAQKDAPVTRPEPPLSVEELKELATAPVWRPMVDVLRERQRPGPDASPSPGSSAPAEALPPAGAPDERMRKTFVSLLPDGLEVKKHGGEASDHAYLVVDDGEGASMVQVNVQADMSGAERQLFGADAETLPDGTKVVRRQGPGEKGGRDVVMWTVDTIRPDGMRVVISAFNSGAQHTAATREAPALTMGQLREIATSPEWQNLL</sequence>
<keyword evidence="2" id="KW-1133">Transmembrane helix</keyword>
<feature type="region of interest" description="Disordered" evidence="1">
    <location>
        <begin position="265"/>
        <end position="292"/>
    </location>
</feature>
<protein>
    <recommendedName>
        <fullName evidence="5">LigA protein</fullName>
    </recommendedName>
</protein>
<feature type="compositionally biased region" description="Low complexity" evidence="1">
    <location>
        <begin position="269"/>
        <end position="287"/>
    </location>
</feature>
<gene>
    <name evidence="3" type="ORF">AB0D95_06550</name>
</gene>
<evidence type="ECO:0000256" key="1">
    <source>
        <dbReference type="SAM" id="MobiDB-lite"/>
    </source>
</evidence>
<accession>A0ABV3EL73</accession>
<evidence type="ECO:0008006" key="5">
    <source>
        <dbReference type="Google" id="ProtNLM"/>
    </source>
</evidence>